<accession>A0A1Q8E9C1</accession>
<comment type="caution">
    <text evidence="1">The sequence shown here is derived from an EMBL/GenBank/DDBJ whole genome shotgun (WGS) entry which is preliminary data.</text>
</comment>
<evidence type="ECO:0000313" key="2">
    <source>
        <dbReference type="Proteomes" id="UP000186890"/>
    </source>
</evidence>
<evidence type="ECO:0000313" key="1">
    <source>
        <dbReference type="EMBL" id="OLF48394.1"/>
    </source>
</evidence>
<dbReference type="OrthoDB" id="2222693at2"/>
<name>A0A1Q8E9C1_9STRE</name>
<dbReference type="RefSeq" id="WP_075104117.1">
    <property type="nucleotide sequence ID" value="NZ_MSJM01000002.1"/>
</dbReference>
<organism evidence="1 2">
    <name type="scientific">Streptococcus cuniculi</name>
    <dbReference type="NCBI Taxonomy" id="1432788"/>
    <lineage>
        <taxon>Bacteria</taxon>
        <taxon>Bacillati</taxon>
        <taxon>Bacillota</taxon>
        <taxon>Bacilli</taxon>
        <taxon>Lactobacillales</taxon>
        <taxon>Streptococcaceae</taxon>
        <taxon>Streptococcus</taxon>
    </lineage>
</organism>
<dbReference type="EMBL" id="MSJM01000002">
    <property type="protein sequence ID" value="OLF48394.1"/>
    <property type="molecule type" value="Genomic_DNA"/>
</dbReference>
<protein>
    <recommendedName>
        <fullName evidence="3">DUF1433 domain-containing protein</fullName>
    </recommendedName>
</protein>
<gene>
    <name evidence="1" type="ORF">BU202_01895</name>
</gene>
<sequence>MKKWVKAILLVIFVIGVLVGIGMKKETLIEKQQKRELETSIAKLLVHDYENVKEIEFKGWGYSRETGTWGTTVIVNANSQINLSFSGLSTLKEIYSIRYNPSTFKLKEKVNIERLEPIKDRVTEIESVSLDDIEVKHSIKLGE</sequence>
<dbReference type="AlphaFoldDB" id="A0A1Q8E9C1"/>
<keyword evidence="2" id="KW-1185">Reference proteome</keyword>
<proteinExistence type="predicted"/>
<reference evidence="2" key="1">
    <citation type="submission" date="2016-12" db="EMBL/GenBank/DDBJ databases">
        <authorList>
            <person name="Gulvik C.A."/>
        </authorList>
    </citation>
    <scope>NUCLEOTIDE SEQUENCE [LARGE SCALE GENOMIC DNA]</scope>
    <source>
        <strain evidence="2">NED12-00049-6B</strain>
    </source>
</reference>
<dbReference type="Proteomes" id="UP000186890">
    <property type="component" value="Unassembled WGS sequence"/>
</dbReference>
<evidence type="ECO:0008006" key="3">
    <source>
        <dbReference type="Google" id="ProtNLM"/>
    </source>
</evidence>